<feature type="region of interest" description="Disordered" evidence="7">
    <location>
        <begin position="809"/>
        <end position="837"/>
    </location>
</feature>
<keyword evidence="5" id="KW-0255">Endonuclease</keyword>
<reference evidence="9 10" key="1">
    <citation type="submission" date="2018-06" db="EMBL/GenBank/DDBJ databases">
        <authorList>
            <consortium name="Pathogen Informatics"/>
            <person name="Doyle S."/>
        </authorList>
    </citation>
    <scope>NUCLEOTIDE SEQUENCE [LARGE SCALE GENOMIC DNA]</scope>
    <source>
        <strain evidence="9 10">NCTC8622</strain>
    </source>
</reference>
<dbReference type="InterPro" id="IPR008766">
    <property type="entry name" value="Replication_gene_A-like"/>
</dbReference>
<dbReference type="AlphaFoldDB" id="A0A376U5Y9"/>
<proteinExistence type="inferred from homology"/>
<evidence type="ECO:0000313" key="9">
    <source>
        <dbReference type="EMBL" id="STI84759.1"/>
    </source>
</evidence>
<comment type="function">
    <text evidence="1">Possible endonuclease which induces a single-strand cut and initiates DNA replication.</text>
</comment>
<dbReference type="EMBL" id="UGCP01000002">
    <property type="protein sequence ID" value="STI84759.1"/>
    <property type="molecule type" value="Genomic_DNA"/>
</dbReference>
<feature type="region of interest" description="Disordered" evidence="7">
    <location>
        <begin position="735"/>
        <end position="788"/>
    </location>
</feature>
<keyword evidence="6" id="KW-0378">Hydrolase</keyword>
<evidence type="ECO:0000256" key="4">
    <source>
        <dbReference type="ARBA" id="ARBA00022722"/>
    </source>
</evidence>
<comment type="similarity">
    <text evidence="2">Belongs to the phage GPA family.</text>
</comment>
<dbReference type="Proteomes" id="UP000254079">
    <property type="component" value="Unassembled WGS sequence"/>
</dbReference>
<evidence type="ECO:0000256" key="6">
    <source>
        <dbReference type="ARBA" id="ARBA00022801"/>
    </source>
</evidence>
<evidence type="ECO:0000313" key="10">
    <source>
        <dbReference type="Proteomes" id="UP000254079"/>
    </source>
</evidence>
<gene>
    <name evidence="9" type="ORF">NCTC8622_03830</name>
</gene>
<feature type="domain" description="Replication gene A protein-like" evidence="8">
    <location>
        <begin position="254"/>
        <end position="578"/>
    </location>
</feature>
<keyword evidence="3" id="KW-0235">DNA replication</keyword>
<evidence type="ECO:0000256" key="5">
    <source>
        <dbReference type="ARBA" id="ARBA00022759"/>
    </source>
</evidence>
<accession>A0A376U5Y9</accession>
<evidence type="ECO:0000256" key="7">
    <source>
        <dbReference type="SAM" id="MobiDB-lite"/>
    </source>
</evidence>
<evidence type="ECO:0000256" key="2">
    <source>
        <dbReference type="ARBA" id="ARBA00009260"/>
    </source>
</evidence>
<name>A0A376U5Y9_ECOLX</name>
<dbReference type="Pfam" id="PF05840">
    <property type="entry name" value="Phage_GPA"/>
    <property type="match status" value="1"/>
</dbReference>
<keyword evidence="4" id="KW-0540">Nuclease</keyword>
<sequence length="971" mass="110188">MIDSHEGNYRLYRIEGGTPSVIFGIYQRPSSAIVDVIATASASHIAMPNRRHRAGNSAAGYSLPRHPEWHDEVNHYDGRVHQGLATTAHAVGREGTGIPAPESALSSWLDAYRAENERRQEMADAAFSATPLGNLINKSLDAQEKQDKTITLAGDARKQARGAVDEAMASLRLLPSYLRDPLIRHLSFLRKKQEADRRKGKKSWQAERYACGTLRKIFERLDRTDHRWLTPGYRSLAGRERLDDLLYLPQLNKHQIQTLATMTAAMFSSTFEKLCDGFGATDGELTMDVTLKAYQMLARMALHLHAMPPHYDALTTDKDRRNEPDTELLPGAILRLTCAEWWKRKLWLLRCEWREEQLRAACLVSRKTSPYLSQDALSEFRAQREKTRDFLKSFMLENEDGFTIDLETVYYAGVSNPVHRKAEMMATMKGLELLAEARGDRAVFLTVTCPSKYHATTENGHPNPKWNGATMRDSSDYLVNTFFAAVRKKLNRDGLRWYGIRTVEPHHDGTVHWHMMVFAHPDEIETIVSHVCDIAIQEDRHELGDDITPRFKAEYVDGSKGTPTSYIATYIGKNLDSRAVDGIDPKTGKPRVDHETGKSMAESVERAIGWARLHRVRQFQFFGIPSRQVWRELRRLASQMARNPEGPQRLKDDAMDAVLAAADAGCFATYIEKQGGVLVPRKDYLIRTAYDLADELNDYGEQSVQIYGIWSPLIGESSRVCTHPDNWKLVRRKPEPEDNAHENGFDLQGGPAAPWTRGNNCPRVQETGNNGTEQPEERPAPWPQLPDGVEVNEWMRSLKRHERRALMRSLRDKQAKNSSDEMQNWTQSRKQQRPLPDNHELLAKEWRESAESLGLHIGEQQMQHLLRGGSLYVDGSIIAPQGFELYANGYPPGQPNQQLWQRLSRNHGVSSTEIRITRSPAIWQAGASDPEAAARLASTLQQDNTMKHPLPCFLTCCAPSRRRHAQRSVKH</sequence>
<dbReference type="GO" id="GO:0006260">
    <property type="term" value="P:DNA replication"/>
    <property type="evidence" value="ECO:0007669"/>
    <property type="project" value="UniProtKB-KW"/>
</dbReference>
<evidence type="ECO:0000256" key="1">
    <source>
        <dbReference type="ARBA" id="ARBA00003293"/>
    </source>
</evidence>
<organism evidence="9 10">
    <name type="scientific">Escherichia coli</name>
    <dbReference type="NCBI Taxonomy" id="562"/>
    <lineage>
        <taxon>Bacteria</taxon>
        <taxon>Pseudomonadati</taxon>
        <taxon>Pseudomonadota</taxon>
        <taxon>Gammaproteobacteria</taxon>
        <taxon>Enterobacterales</taxon>
        <taxon>Enterobacteriaceae</taxon>
        <taxon>Escherichia</taxon>
    </lineage>
</organism>
<dbReference type="GO" id="GO:0004519">
    <property type="term" value="F:endonuclease activity"/>
    <property type="evidence" value="ECO:0007669"/>
    <property type="project" value="UniProtKB-KW"/>
</dbReference>
<feature type="compositionally biased region" description="Polar residues" evidence="7">
    <location>
        <begin position="820"/>
        <end position="829"/>
    </location>
</feature>
<feature type="compositionally biased region" description="Basic and acidic residues" evidence="7">
    <location>
        <begin position="809"/>
        <end position="819"/>
    </location>
</feature>
<evidence type="ECO:0000256" key="3">
    <source>
        <dbReference type="ARBA" id="ARBA00022705"/>
    </source>
</evidence>
<feature type="compositionally biased region" description="Basic and acidic residues" evidence="7">
    <location>
        <begin position="735"/>
        <end position="744"/>
    </location>
</feature>
<evidence type="ECO:0000259" key="8">
    <source>
        <dbReference type="Pfam" id="PF05840"/>
    </source>
</evidence>
<dbReference type="GO" id="GO:0016787">
    <property type="term" value="F:hydrolase activity"/>
    <property type="evidence" value="ECO:0007669"/>
    <property type="project" value="UniProtKB-KW"/>
</dbReference>
<protein>
    <submittedName>
        <fullName evidence="9">Phage replication protein</fullName>
    </submittedName>
</protein>